<dbReference type="GO" id="GO:0005634">
    <property type="term" value="C:nucleus"/>
    <property type="evidence" value="ECO:0007669"/>
    <property type="project" value="TreeGrafter"/>
</dbReference>
<protein>
    <recommendedName>
        <fullName evidence="4">SET domain-containing protein</fullName>
    </recommendedName>
</protein>
<dbReference type="GO" id="GO:0008170">
    <property type="term" value="F:N-methyltransferase activity"/>
    <property type="evidence" value="ECO:0007669"/>
    <property type="project" value="UniProtKB-ARBA"/>
</dbReference>
<dbReference type="GO" id="GO:0042826">
    <property type="term" value="F:histone deacetylase binding"/>
    <property type="evidence" value="ECO:0007669"/>
    <property type="project" value="TreeGrafter"/>
</dbReference>
<dbReference type="Gene3D" id="6.10.140.2220">
    <property type="match status" value="1"/>
</dbReference>
<dbReference type="AlphaFoldDB" id="A0AAV2S1K5"/>
<evidence type="ECO:0000259" key="4">
    <source>
        <dbReference type="PROSITE" id="PS50280"/>
    </source>
</evidence>
<dbReference type="SUPFAM" id="SSF144232">
    <property type="entry name" value="HIT/MYND zinc finger-like"/>
    <property type="match status" value="1"/>
</dbReference>
<dbReference type="GO" id="GO:0008757">
    <property type="term" value="F:S-adenosylmethionine-dependent methyltransferase activity"/>
    <property type="evidence" value="ECO:0007669"/>
    <property type="project" value="UniProtKB-ARBA"/>
</dbReference>
<organism evidence="5 6">
    <name type="scientific">Meganyctiphanes norvegica</name>
    <name type="common">Northern krill</name>
    <name type="synonym">Thysanopoda norvegica</name>
    <dbReference type="NCBI Taxonomy" id="48144"/>
    <lineage>
        <taxon>Eukaryota</taxon>
        <taxon>Metazoa</taxon>
        <taxon>Ecdysozoa</taxon>
        <taxon>Arthropoda</taxon>
        <taxon>Crustacea</taxon>
        <taxon>Multicrustacea</taxon>
        <taxon>Malacostraca</taxon>
        <taxon>Eumalacostraca</taxon>
        <taxon>Eucarida</taxon>
        <taxon>Euphausiacea</taxon>
        <taxon>Euphausiidae</taxon>
        <taxon>Meganyctiphanes</taxon>
    </lineage>
</organism>
<dbReference type="Gene3D" id="2.170.270.10">
    <property type="entry name" value="SET domain"/>
    <property type="match status" value="1"/>
</dbReference>
<dbReference type="CDD" id="cd10536">
    <property type="entry name" value="SET_SMYD4"/>
    <property type="match status" value="1"/>
</dbReference>
<dbReference type="Pfam" id="PF00856">
    <property type="entry name" value="SET"/>
    <property type="match status" value="1"/>
</dbReference>
<evidence type="ECO:0000256" key="2">
    <source>
        <dbReference type="ARBA" id="ARBA00022679"/>
    </source>
</evidence>
<dbReference type="InterPro" id="IPR052097">
    <property type="entry name" value="SET-MYND_domain_protein"/>
</dbReference>
<name>A0AAV2S1K5_MEGNR</name>
<sequence>MTIDKKNMEGPTFNSICKNLLEALGTSNRLKDVHNICRLGESPEFMFRALWKLKEFHNCLNVKLIPPSKSEKEARMNIARGREMLNDKQYYDALTYINRGLMKAPSPPYCILENRNGKGTNNLEKNISENSALVNGYRDRSAVLYSLQQYKKCISDIDTADILGCSNGDKDSLLNRKSECIRHIDEEKEEKLNPTISEKSCDIIVKQAVDQIDSLNQQMNSIKSSNGDLPIQKTIELLLQGTNKVFNSFPDIPQTFVSSKYILVNEENEFELCDPNLKIPSLSAAVNIEYTPEKGRFVVAARDIRPGEPVHLEKCFIGLPDMEQRETCCCVCLTQCYTPIPCSNCDIVVFCSESCQKVDQIHKIECDMLPTCLALGMDEHAMQTCRILIKLTFVELKNIVPILKQETKRETRSKQGFNSDGYYDSKEYRTVYHLENNINERKSMELFCKCVRAFLLLNILKESKKFFVEKSGEILIPSNEDFILTGSTILNHLLALPLNTYALYGCQIDINASVGEANDENIAMGVFGGASLFNHSCNPATSRSNYGDVLVMYAKCFIPSGSEVSTTYGDTYNVDIKEERISRLLMDYKFECTCEACINNWPLASDMKIDIKLKNLEPCYRKLLENNFVEKIIEHCTETKKSYLVDDDKVKMLLLEDIMTNTIEFLDKCIELPSRHYLLAQKVLTQCFEKSASSYNFRV</sequence>
<evidence type="ECO:0000256" key="3">
    <source>
        <dbReference type="ARBA" id="ARBA00022691"/>
    </source>
</evidence>
<dbReference type="GO" id="GO:0008276">
    <property type="term" value="F:protein methyltransferase activity"/>
    <property type="evidence" value="ECO:0007669"/>
    <property type="project" value="UniProtKB-ARBA"/>
</dbReference>
<keyword evidence="1" id="KW-0489">Methyltransferase</keyword>
<keyword evidence="2" id="KW-0808">Transferase</keyword>
<dbReference type="GO" id="GO:0032259">
    <property type="term" value="P:methylation"/>
    <property type="evidence" value="ECO:0007669"/>
    <property type="project" value="UniProtKB-KW"/>
</dbReference>
<comment type="caution">
    <text evidence="5">The sequence shown here is derived from an EMBL/GenBank/DDBJ whole genome shotgun (WGS) entry which is preliminary data.</text>
</comment>
<feature type="domain" description="SET" evidence="4">
    <location>
        <begin position="284"/>
        <end position="569"/>
    </location>
</feature>
<dbReference type="PROSITE" id="PS50280">
    <property type="entry name" value="SET"/>
    <property type="match status" value="1"/>
</dbReference>
<dbReference type="Gene3D" id="1.10.220.160">
    <property type="match status" value="1"/>
</dbReference>
<accession>A0AAV2S1K5</accession>
<gene>
    <name evidence="5" type="ORF">MNOR_LOCUS31222</name>
</gene>
<dbReference type="InterPro" id="IPR044421">
    <property type="entry name" value="SMYD4_SET"/>
</dbReference>
<dbReference type="InterPro" id="IPR046341">
    <property type="entry name" value="SET_dom_sf"/>
</dbReference>
<dbReference type="PANTHER" id="PTHR46165:SF7">
    <property type="entry name" value="SET AND MYND DOMAIN-CONTAINING PROTEIN 4"/>
    <property type="match status" value="1"/>
</dbReference>
<dbReference type="InterPro" id="IPR001214">
    <property type="entry name" value="SET_dom"/>
</dbReference>
<evidence type="ECO:0000313" key="6">
    <source>
        <dbReference type="Proteomes" id="UP001497623"/>
    </source>
</evidence>
<dbReference type="PANTHER" id="PTHR46165">
    <property type="entry name" value="SET AND MYND DOMAIN-CONTAINING PROTEIN 4"/>
    <property type="match status" value="1"/>
</dbReference>
<keyword evidence="6" id="KW-1185">Reference proteome</keyword>
<evidence type="ECO:0000256" key="1">
    <source>
        <dbReference type="ARBA" id="ARBA00022603"/>
    </source>
</evidence>
<dbReference type="GO" id="GO:0005737">
    <property type="term" value="C:cytoplasm"/>
    <property type="evidence" value="ECO:0007669"/>
    <property type="project" value="TreeGrafter"/>
</dbReference>
<evidence type="ECO:0000313" key="5">
    <source>
        <dbReference type="EMBL" id="CAL4153766.1"/>
    </source>
</evidence>
<proteinExistence type="predicted"/>
<dbReference type="Proteomes" id="UP001497623">
    <property type="component" value="Unassembled WGS sequence"/>
</dbReference>
<keyword evidence="3" id="KW-0949">S-adenosyl-L-methionine</keyword>
<reference evidence="5 6" key="1">
    <citation type="submission" date="2024-05" db="EMBL/GenBank/DDBJ databases">
        <authorList>
            <person name="Wallberg A."/>
        </authorList>
    </citation>
    <scope>NUCLEOTIDE SEQUENCE [LARGE SCALE GENOMIC DNA]</scope>
</reference>
<dbReference type="SUPFAM" id="SSF82199">
    <property type="entry name" value="SET domain"/>
    <property type="match status" value="1"/>
</dbReference>
<dbReference type="EMBL" id="CAXKWB010039841">
    <property type="protein sequence ID" value="CAL4153766.1"/>
    <property type="molecule type" value="Genomic_DNA"/>
</dbReference>